<dbReference type="GO" id="GO:0048471">
    <property type="term" value="C:perinuclear region of cytoplasm"/>
    <property type="evidence" value="ECO:0007669"/>
    <property type="project" value="TreeGrafter"/>
</dbReference>
<dbReference type="GO" id="GO:0006913">
    <property type="term" value="P:nucleocytoplasmic transport"/>
    <property type="evidence" value="ECO:0007669"/>
    <property type="project" value="TreeGrafter"/>
</dbReference>
<dbReference type="RefSeq" id="WP_139640802.1">
    <property type="nucleotide sequence ID" value="NZ_BAAAZS010000006.1"/>
</dbReference>
<dbReference type="GO" id="GO:0005096">
    <property type="term" value="F:GTPase activator activity"/>
    <property type="evidence" value="ECO:0007669"/>
    <property type="project" value="UniProtKB-KW"/>
</dbReference>
<dbReference type="InterPro" id="IPR001611">
    <property type="entry name" value="Leu-rich_rpt"/>
</dbReference>
<accession>A0A5C4VDF2</accession>
<dbReference type="Proteomes" id="UP000311713">
    <property type="component" value="Unassembled WGS sequence"/>
</dbReference>
<dbReference type="PANTHER" id="PTHR24113:SF12">
    <property type="entry name" value="RAN GTPASE-ACTIVATING PROTEIN 1"/>
    <property type="match status" value="1"/>
</dbReference>
<evidence type="ECO:0000256" key="3">
    <source>
        <dbReference type="ARBA" id="ARBA00022737"/>
    </source>
</evidence>
<organism evidence="4 5">
    <name type="scientific">Streptomyces sedi</name>
    <dbReference type="NCBI Taxonomy" id="555059"/>
    <lineage>
        <taxon>Bacteria</taxon>
        <taxon>Bacillati</taxon>
        <taxon>Actinomycetota</taxon>
        <taxon>Actinomycetes</taxon>
        <taxon>Kitasatosporales</taxon>
        <taxon>Streptomycetaceae</taxon>
        <taxon>Streptomyces</taxon>
    </lineage>
</organism>
<protein>
    <recommendedName>
        <fullName evidence="6">Leucine-rich repeat domain-containing protein</fullName>
    </recommendedName>
</protein>
<comment type="caution">
    <text evidence="4">The sequence shown here is derived from an EMBL/GenBank/DDBJ whole genome shotgun (WGS) entry which is preliminary data.</text>
</comment>
<dbReference type="InterPro" id="IPR032675">
    <property type="entry name" value="LRR_dom_sf"/>
</dbReference>
<evidence type="ECO:0000256" key="2">
    <source>
        <dbReference type="ARBA" id="ARBA00022614"/>
    </source>
</evidence>
<evidence type="ECO:0008006" key="6">
    <source>
        <dbReference type="Google" id="ProtNLM"/>
    </source>
</evidence>
<keyword evidence="2" id="KW-0433">Leucine-rich repeat</keyword>
<evidence type="ECO:0000256" key="1">
    <source>
        <dbReference type="ARBA" id="ARBA00022468"/>
    </source>
</evidence>
<keyword evidence="5" id="KW-1185">Reference proteome</keyword>
<gene>
    <name evidence="4" type="ORF">FH715_04285</name>
</gene>
<dbReference type="SMART" id="SM00368">
    <property type="entry name" value="LRR_RI"/>
    <property type="match status" value="4"/>
</dbReference>
<reference evidence="4 5" key="1">
    <citation type="submission" date="2019-06" db="EMBL/GenBank/DDBJ databases">
        <title>Draft genome of Streptomyces sedi sp. JCM16909.</title>
        <authorList>
            <person name="Klykleung N."/>
            <person name="Tanasupawat S."/>
            <person name="Kudo T."/>
            <person name="Yuki M."/>
            <person name="Ohkuma M."/>
        </authorList>
    </citation>
    <scope>NUCLEOTIDE SEQUENCE [LARGE SCALE GENOMIC DNA]</scope>
    <source>
        <strain evidence="4 5">JCM 16909</strain>
    </source>
</reference>
<dbReference type="EMBL" id="VDGT01000002">
    <property type="protein sequence ID" value="TNM33575.1"/>
    <property type="molecule type" value="Genomic_DNA"/>
</dbReference>
<evidence type="ECO:0000313" key="4">
    <source>
        <dbReference type="EMBL" id="TNM33575.1"/>
    </source>
</evidence>
<dbReference type="PANTHER" id="PTHR24113">
    <property type="entry name" value="RAN GTPASE-ACTIVATING PROTEIN 1"/>
    <property type="match status" value="1"/>
</dbReference>
<name>A0A5C4VDF2_9ACTN</name>
<dbReference type="GO" id="GO:0005829">
    <property type="term" value="C:cytosol"/>
    <property type="evidence" value="ECO:0007669"/>
    <property type="project" value="TreeGrafter"/>
</dbReference>
<dbReference type="Pfam" id="PF13516">
    <property type="entry name" value="LRR_6"/>
    <property type="match status" value="3"/>
</dbReference>
<dbReference type="Gene3D" id="3.80.10.10">
    <property type="entry name" value="Ribonuclease Inhibitor"/>
    <property type="match status" value="1"/>
</dbReference>
<keyword evidence="3" id="KW-0677">Repeat</keyword>
<evidence type="ECO:0000313" key="5">
    <source>
        <dbReference type="Proteomes" id="UP000311713"/>
    </source>
</evidence>
<dbReference type="AlphaFoldDB" id="A0A5C4VDF2"/>
<sequence length="312" mass="33581">MYDTAEERALRECPDDPEAWQRYGHRLTEVGDARGALIRLQQRLAAGPPPATRARVEREIAALEEEHAAGRDSAVPEGVTVSSRQHGFATGLTLHWSERAPERLAEALSSHPLVTAVRLSGAADGPDGMEDDGDEDEDDWYDDLDENGEPIPLPLIEAREADALARLDLTAVTSLSCAYLRIGDAGAKALTTCTFPDVITALDLRYTALGDEGLIALAESGRFGSVTRLHLQGNALTAPGVAALASFTRLTELDLRYNAIGEQGAEALLAAPFAGSLRRLSLHRPDVSQAGARRLAHATELPLALRILWRTV</sequence>
<dbReference type="SUPFAM" id="SSF52047">
    <property type="entry name" value="RNI-like"/>
    <property type="match status" value="1"/>
</dbReference>
<dbReference type="OrthoDB" id="4144821at2"/>
<proteinExistence type="predicted"/>
<dbReference type="GO" id="GO:0031267">
    <property type="term" value="F:small GTPase binding"/>
    <property type="evidence" value="ECO:0007669"/>
    <property type="project" value="TreeGrafter"/>
</dbReference>
<keyword evidence="1" id="KW-0343">GTPase activation</keyword>
<dbReference type="InterPro" id="IPR027038">
    <property type="entry name" value="RanGap"/>
</dbReference>